<gene>
    <name evidence="2" type="primary">EVAR_54824_1</name>
    <name evidence="2" type="ORF">NPIL_588741</name>
</gene>
<proteinExistence type="predicted"/>
<organism evidence="2 3">
    <name type="scientific">Nephila pilipes</name>
    <name type="common">Giant wood spider</name>
    <name type="synonym">Nephila maculata</name>
    <dbReference type="NCBI Taxonomy" id="299642"/>
    <lineage>
        <taxon>Eukaryota</taxon>
        <taxon>Metazoa</taxon>
        <taxon>Ecdysozoa</taxon>
        <taxon>Arthropoda</taxon>
        <taxon>Chelicerata</taxon>
        <taxon>Arachnida</taxon>
        <taxon>Araneae</taxon>
        <taxon>Araneomorphae</taxon>
        <taxon>Entelegynae</taxon>
        <taxon>Araneoidea</taxon>
        <taxon>Nephilidae</taxon>
        <taxon>Nephila</taxon>
    </lineage>
</organism>
<reference evidence="2" key="1">
    <citation type="submission" date="2020-08" db="EMBL/GenBank/DDBJ databases">
        <title>Multicomponent nature underlies the extraordinary mechanical properties of spider dragline silk.</title>
        <authorList>
            <person name="Kono N."/>
            <person name="Nakamura H."/>
            <person name="Mori M."/>
            <person name="Yoshida Y."/>
            <person name="Ohtoshi R."/>
            <person name="Malay A.D."/>
            <person name="Moran D.A.P."/>
            <person name="Tomita M."/>
            <person name="Numata K."/>
            <person name="Arakawa K."/>
        </authorList>
    </citation>
    <scope>NUCLEOTIDE SEQUENCE</scope>
</reference>
<accession>A0A8X6NB84</accession>
<sequence length="83" mass="9636">MSPLRGKIRNKEGAIDDVHLQMRCFRGSSAYWRIAMNELITFIKRLGPPTWFITLSCNDLDWLDRRKALLIANKRPHVDPASI</sequence>
<dbReference type="EMBL" id="BMAW01102314">
    <property type="protein sequence ID" value="GFT03662.1"/>
    <property type="molecule type" value="Genomic_DNA"/>
</dbReference>
<dbReference type="InterPro" id="IPR025476">
    <property type="entry name" value="Helitron_helicase-like"/>
</dbReference>
<evidence type="ECO:0000259" key="1">
    <source>
        <dbReference type="Pfam" id="PF14214"/>
    </source>
</evidence>
<protein>
    <submittedName>
        <fullName evidence="2">Helitron_like_N domain-containing protein</fullName>
    </submittedName>
</protein>
<evidence type="ECO:0000313" key="2">
    <source>
        <dbReference type="EMBL" id="GFT03662.1"/>
    </source>
</evidence>
<dbReference type="OrthoDB" id="416437at2759"/>
<feature type="domain" description="Helitron helicase-like" evidence="1">
    <location>
        <begin position="13"/>
        <end position="69"/>
    </location>
</feature>
<dbReference type="Pfam" id="PF14214">
    <property type="entry name" value="Helitron_like_N"/>
    <property type="match status" value="1"/>
</dbReference>
<name>A0A8X6NB84_NEPPI</name>
<evidence type="ECO:0000313" key="3">
    <source>
        <dbReference type="Proteomes" id="UP000887013"/>
    </source>
</evidence>
<dbReference type="Proteomes" id="UP000887013">
    <property type="component" value="Unassembled WGS sequence"/>
</dbReference>
<keyword evidence="3" id="KW-1185">Reference proteome</keyword>
<comment type="caution">
    <text evidence="2">The sequence shown here is derived from an EMBL/GenBank/DDBJ whole genome shotgun (WGS) entry which is preliminary data.</text>
</comment>
<dbReference type="AlphaFoldDB" id="A0A8X6NB84"/>